<feature type="compositionally biased region" description="Basic and acidic residues" evidence="1">
    <location>
        <begin position="235"/>
        <end position="246"/>
    </location>
</feature>
<sequence>MIIVSAPGSGSGLTASQIYHALTGGSGASTLTMAQHTAGQEAKTETERAERINQLAQKIEAGWQGKAGAAAYGAAKPLAEVTILGADNLDHTDQLLQEQGGAFGSASSSVVPVAENPPDTGFWDEATPWDTDTEDELSKYQANSEHNLRVYQMYDENSMSNEQALPMDYSSLHDTGGDIRVENPNFPPTPPPDDPRDPVTPPGRNGRDPGDVWTPPPPSDQRPERPTDPLTPPQYDDKPQQTRPHDWTPPPTPVQPPNRPIGPPLPIQPPVADPLLPFGGGRFGSGGADGAGGGRAGGGGGGAGRGGAGGFGARGGGAGGFGAGGAGEHGAGARPGGPATGAEHGPGGRPGGAGAAAAAAGAGGAGTGGRGGQPGMGAGGGRGQGEDDTEHTRASFLLENDPEAIFGTDQMTAPPVIGE</sequence>
<protein>
    <recommendedName>
        <fullName evidence="4">PPE family protein</fullName>
    </recommendedName>
</protein>
<feature type="region of interest" description="Disordered" evidence="1">
    <location>
        <begin position="167"/>
        <end position="419"/>
    </location>
</feature>
<evidence type="ECO:0000313" key="3">
    <source>
        <dbReference type="Proteomes" id="UP000199501"/>
    </source>
</evidence>
<dbReference type="Proteomes" id="UP000199501">
    <property type="component" value="Unassembled WGS sequence"/>
</dbReference>
<proteinExistence type="predicted"/>
<dbReference type="EMBL" id="FMZZ01000005">
    <property type="protein sequence ID" value="SDC86355.1"/>
    <property type="molecule type" value="Genomic_DNA"/>
</dbReference>
<organism evidence="2 3">
    <name type="scientific">Actinokineospora iranica</name>
    <dbReference type="NCBI Taxonomy" id="1271860"/>
    <lineage>
        <taxon>Bacteria</taxon>
        <taxon>Bacillati</taxon>
        <taxon>Actinomycetota</taxon>
        <taxon>Actinomycetes</taxon>
        <taxon>Pseudonocardiales</taxon>
        <taxon>Pseudonocardiaceae</taxon>
        <taxon>Actinokineospora</taxon>
    </lineage>
</organism>
<dbReference type="AlphaFoldDB" id="A0A1G6Q402"/>
<keyword evidence="3" id="KW-1185">Reference proteome</keyword>
<gene>
    <name evidence="2" type="ORF">SAMN05216174_10546</name>
</gene>
<evidence type="ECO:0008006" key="4">
    <source>
        <dbReference type="Google" id="ProtNLM"/>
    </source>
</evidence>
<dbReference type="STRING" id="1271860.SAMN05216174_10546"/>
<reference evidence="3" key="1">
    <citation type="submission" date="2016-10" db="EMBL/GenBank/DDBJ databases">
        <authorList>
            <person name="Varghese N."/>
            <person name="Submissions S."/>
        </authorList>
    </citation>
    <scope>NUCLEOTIDE SEQUENCE [LARGE SCALE GENOMIC DNA]</scope>
    <source>
        <strain evidence="3">IBRC-M 10403</strain>
    </source>
</reference>
<dbReference type="Gene3D" id="1.20.1260.20">
    <property type="entry name" value="PPE superfamily"/>
    <property type="match status" value="1"/>
</dbReference>
<evidence type="ECO:0000313" key="2">
    <source>
        <dbReference type="EMBL" id="SDC86355.1"/>
    </source>
</evidence>
<evidence type="ECO:0000256" key="1">
    <source>
        <dbReference type="SAM" id="MobiDB-lite"/>
    </source>
</evidence>
<dbReference type="InterPro" id="IPR038332">
    <property type="entry name" value="PPE_sf"/>
</dbReference>
<feature type="compositionally biased region" description="Gly residues" evidence="1">
    <location>
        <begin position="361"/>
        <end position="383"/>
    </location>
</feature>
<feature type="compositionally biased region" description="Gly residues" evidence="1">
    <location>
        <begin position="278"/>
        <end position="354"/>
    </location>
</feature>
<accession>A0A1G6Q402</accession>
<name>A0A1G6Q402_9PSEU</name>
<feature type="compositionally biased region" description="Pro residues" evidence="1">
    <location>
        <begin position="247"/>
        <end position="272"/>
    </location>
</feature>